<dbReference type="InterPro" id="IPR001680">
    <property type="entry name" value="WD40_rpt"/>
</dbReference>
<keyword evidence="2" id="KW-0677">Repeat</keyword>
<feature type="repeat" description="WD" evidence="3">
    <location>
        <begin position="859"/>
        <end position="901"/>
    </location>
</feature>
<feature type="domain" description="HTH cro/C1-type" evidence="5">
    <location>
        <begin position="40"/>
        <end position="85"/>
    </location>
</feature>
<evidence type="ECO:0000313" key="6">
    <source>
        <dbReference type="EMBL" id="MBG6067016.1"/>
    </source>
</evidence>
<dbReference type="PROSITE" id="PS50943">
    <property type="entry name" value="HTH_CROC1"/>
    <property type="match status" value="1"/>
</dbReference>
<sequence>MSDDVTVPHDLAAVRTLQDLLDELNRLRINAARHRGKVRLSLQDLEVASGIPKSSLANYLTGRTLMPADVLDRLVVALGVDAAQVRQWAEAWERIMDAQLQAGTQAVRNRHGDTTTGTRRDPSTGAGNAGGGTGGRDGGGTAAALREITALQSVAATAVGLGQDQHAEFVAGLEGLAKDLAEFGLMVGDVRALTARLQSDLHRQAADRRDDRDHHLRHAAQLRLIRDGLQVIEQRTRPQQDTDRVFDRDHPPYRGLWPFQEDQAGVFYGRERLTAELTGRVEQRLSGVGMLVVTGASGAGKSSLVRAGLLPAMDRGQLAVAGSTDWPRLIITPGTAAIDELVIQLATLAGVDAASLRLTISQRPTEARLLARQAVLAHAARLPIERREACRAGGRLVLVVDQFEELFTLADDPGDAQQRRQAYIDALVAIATADSATGHPPGLVLLTIRGDFLDRCAVYPELVPVLQDGQFVVGPMSVPELRRAITGPAVACGVQVEDGLPEEILAELRTLPEAAQIATGALPLLSQTMLLTWQRCESNRLTRRGYGATGGVSEVIATSAEDVYNRLTGPEREITRQLFERMTTVGADGAPARRQLLRAELFAVVADAKHRGRVESVLDAFTAKRLVVANIESIEIAHDVVLLAWPRLRKWLEGDRNDRLIHAQLRQDAATWQARDHDASFLYRGAQLAMVRRATADWSAVAGPRLALTLAEQSFLAASDRHARRISRIRQSITAGLVTLALAACIGAVASVTYAVNADRQRAVALSRQLAAQSQSIHQHDPVTARRLALSAWAVAPTDEARSSMNSLITEQSSTLIGHVSPVYSVVFSPDGRKIAAGGRDGTIRLWDVATHRPVGAPMTGHSERIYAMAFSPDGKFLASAAGFGGDTKLWNLATGDVADIPRGAPEGGRITTMSFSPDSRLLATTSSSRGQLWDVSTGRFRWVSKEESAYIAVTFGPDGRLLAVPRSSGKVLVSAPDRTKEPRDEIVTHSAEEYQSAWFSPNGDRLAVVAGDGHVQLWDIPKKERIGKPFNRHVNQYPPMALSPDGKFLITAATDSTAQVWDTATQTPLDGSLSGHTDTIRAAAFSPDGALLATASDDETVRLWNPATLDPAAGPLANTSYLANSLGFSAGGKLLSADLGEEAVRLRRPLSGDSNGGRQTGDTTSHYETGLRPERVLTNDIHQIAISPDGLLLAILTSDKVQVFDTATGIRMGKPTQLPPGFASGPIAFSPDRKLLAVARGSGLHLISLTGTDPSNIPLPNHVHTILSVTFSPDGRLLASAGPDGTVRLWDPITRQAVGAPLTGHTNEATTVAFSPDGRLLASAGSDGTVRLWDPITRQAVGAPLTGHTGAVTAMTFSPDGRLLATAGDDRTLRLWTTATWQPVSTPLTGHTAAVVAVAFSPDSSTVATASMDTTIRLWHPAHYVEPVEYICSIVGPPTSTEWRGFAPGEPLPRVCA</sequence>
<evidence type="ECO:0000256" key="3">
    <source>
        <dbReference type="PROSITE-ProRule" id="PRU00221"/>
    </source>
</evidence>
<dbReference type="PRINTS" id="PR00320">
    <property type="entry name" value="GPROTEINBRPT"/>
</dbReference>
<feature type="repeat" description="WD" evidence="3">
    <location>
        <begin position="816"/>
        <end position="857"/>
    </location>
</feature>
<dbReference type="CDD" id="cd00200">
    <property type="entry name" value="WD40"/>
    <property type="match status" value="2"/>
</dbReference>
<feature type="repeat" description="WD" evidence="3">
    <location>
        <begin position="1074"/>
        <end position="1106"/>
    </location>
</feature>
<dbReference type="InterPro" id="IPR050349">
    <property type="entry name" value="WD_LIS1/nudF_dynein_reg"/>
</dbReference>
<evidence type="ECO:0000256" key="2">
    <source>
        <dbReference type="ARBA" id="ARBA00022737"/>
    </source>
</evidence>
<feature type="repeat" description="WD" evidence="3">
    <location>
        <begin position="1031"/>
        <end position="1072"/>
    </location>
</feature>
<dbReference type="Pfam" id="PF20703">
    <property type="entry name" value="nSTAND1"/>
    <property type="match status" value="1"/>
</dbReference>
<accession>A0ABS0JKL8</accession>
<dbReference type="Pfam" id="PF00400">
    <property type="entry name" value="WD40"/>
    <property type="match status" value="10"/>
</dbReference>
<dbReference type="InterPro" id="IPR049052">
    <property type="entry name" value="nSTAND1"/>
</dbReference>
<dbReference type="RefSeq" id="WP_196927710.1">
    <property type="nucleotide sequence ID" value="NZ_JADOTX010000001.1"/>
</dbReference>
<dbReference type="CDD" id="cd00093">
    <property type="entry name" value="HTH_XRE"/>
    <property type="match status" value="1"/>
</dbReference>
<dbReference type="PROSITE" id="PS50082">
    <property type="entry name" value="WD_REPEATS_2"/>
    <property type="match status" value="9"/>
</dbReference>
<dbReference type="Proteomes" id="UP000614915">
    <property type="component" value="Unassembled WGS sequence"/>
</dbReference>
<dbReference type="InterPro" id="IPR011048">
    <property type="entry name" value="Haem_d1_sf"/>
</dbReference>
<dbReference type="PROSITE" id="PS50294">
    <property type="entry name" value="WD_REPEATS_REGION"/>
    <property type="match status" value="7"/>
</dbReference>
<dbReference type="InterPro" id="IPR015943">
    <property type="entry name" value="WD40/YVTN_repeat-like_dom_sf"/>
</dbReference>
<dbReference type="PANTHER" id="PTHR44129">
    <property type="entry name" value="WD REPEAT-CONTAINING PROTEIN POP1"/>
    <property type="match status" value="1"/>
</dbReference>
<keyword evidence="7" id="KW-1185">Reference proteome</keyword>
<evidence type="ECO:0000259" key="5">
    <source>
        <dbReference type="PROSITE" id="PS50943"/>
    </source>
</evidence>
<feature type="repeat" description="WD" evidence="3">
    <location>
        <begin position="1303"/>
        <end position="1335"/>
    </location>
</feature>
<proteinExistence type="predicted"/>
<protein>
    <submittedName>
        <fullName evidence="6">WD40 repeat protein/transcriptional regulator with XRE-family HTH domain</fullName>
    </submittedName>
</protein>
<feature type="region of interest" description="Disordered" evidence="4">
    <location>
        <begin position="1149"/>
        <end position="1172"/>
    </location>
</feature>
<evidence type="ECO:0000256" key="1">
    <source>
        <dbReference type="ARBA" id="ARBA00022574"/>
    </source>
</evidence>
<keyword evidence="1 3" id="KW-0853">WD repeat</keyword>
<evidence type="ECO:0000256" key="4">
    <source>
        <dbReference type="SAM" id="MobiDB-lite"/>
    </source>
</evidence>
<dbReference type="SUPFAM" id="SSF51004">
    <property type="entry name" value="C-terminal (heme d1) domain of cytochrome cd1-nitrite reductase"/>
    <property type="match status" value="1"/>
</dbReference>
<dbReference type="InterPro" id="IPR020472">
    <property type="entry name" value="WD40_PAC1"/>
</dbReference>
<dbReference type="Gene3D" id="2.130.10.10">
    <property type="entry name" value="YVTN repeat-like/Quinoprotein amine dehydrogenase"/>
    <property type="match status" value="4"/>
</dbReference>
<dbReference type="SUPFAM" id="SSF52540">
    <property type="entry name" value="P-loop containing nucleoside triphosphate hydrolases"/>
    <property type="match status" value="1"/>
</dbReference>
<feature type="repeat" description="WD" evidence="3">
    <location>
        <begin position="1346"/>
        <end position="1387"/>
    </location>
</feature>
<feature type="repeat" description="WD" evidence="3">
    <location>
        <begin position="1260"/>
        <end position="1292"/>
    </location>
</feature>
<feature type="compositionally biased region" description="Basic and acidic residues" evidence="4">
    <location>
        <begin position="110"/>
        <end position="122"/>
    </location>
</feature>
<dbReference type="Pfam" id="PF13560">
    <property type="entry name" value="HTH_31"/>
    <property type="match status" value="1"/>
</dbReference>
<evidence type="ECO:0000313" key="7">
    <source>
        <dbReference type="Proteomes" id="UP000614915"/>
    </source>
</evidence>
<gene>
    <name evidence="6" type="ORF">IW248_003303</name>
</gene>
<feature type="compositionally biased region" description="Gly residues" evidence="4">
    <location>
        <begin position="127"/>
        <end position="141"/>
    </location>
</feature>
<dbReference type="InterPro" id="IPR019775">
    <property type="entry name" value="WD40_repeat_CS"/>
</dbReference>
<comment type="caution">
    <text evidence="6">The sequence shown here is derived from an EMBL/GenBank/DDBJ whole genome shotgun (WGS) entry which is preliminary data.</text>
</comment>
<feature type="repeat" description="WD" evidence="3">
    <location>
        <begin position="1389"/>
        <end position="1420"/>
    </location>
</feature>
<name>A0ABS0JKL8_9ACTN</name>
<dbReference type="SMART" id="SM00530">
    <property type="entry name" value="HTH_XRE"/>
    <property type="match status" value="1"/>
</dbReference>
<dbReference type="SUPFAM" id="SSF50978">
    <property type="entry name" value="WD40 repeat-like"/>
    <property type="match status" value="1"/>
</dbReference>
<organism evidence="6 7">
    <name type="scientific">Micromonospora ureilytica</name>
    <dbReference type="NCBI Taxonomy" id="709868"/>
    <lineage>
        <taxon>Bacteria</taxon>
        <taxon>Bacillati</taxon>
        <taxon>Actinomycetota</taxon>
        <taxon>Actinomycetes</taxon>
        <taxon>Micromonosporales</taxon>
        <taxon>Micromonosporaceae</taxon>
        <taxon>Micromonospora</taxon>
    </lineage>
</organism>
<reference evidence="6 7" key="1">
    <citation type="submission" date="2020-11" db="EMBL/GenBank/DDBJ databases">
        <title>Sequencing the genomes of 1000 actinobacteria strains.</title>
        <authorList>
            <person name="Klenk H.-P."/>
        </authorList>
    </citation>
    <scope>NUCLEOTIDE SEQUENCE [LARGE SCALE GENOMIC DNA]</scope>
    <source>
        <strain evidence="6 7">DSM 101692</strain>
    </source>
</reference>
<feature type="region of interest" description="Disordered" evidence="4">
    <location>
        <begin position="103"/>
        <end position="141"/>
    </location>
</feature>
<dbReference type="PROSITE" id="PS00678">
    <property type="entry name" value="WD_REPEATS_1"/>
    <property type="match status" value="1"/>
</dbReference>
<dbReference type="EMBL" id="JADOTX010000001">
    <property type="protein sequence ID" value="MBG6067016.1"/>
    <property type="molecule type" value="Genomic_DNA"/>
</dbReference>
<dbReference type="InterPro" id="IPR001387">
    <property type="entry name" value="Cro/C1-type_HTH"/>
</dbReference>
<dbReference type="InterPro" id="IPR027417">
    <property type="entry name" value="P-loop_NTPase"/>
</dbReference>
<dbReference type="SMART" id="SM00320">
    <property type="entry name" value="WD40"/>
    <property type="match status" value="11"/>
</dbReference>
<dbReference type="InterPro" id="IPR036322">
    <property type="entry name" value="WD40_repeat_dom_sf"/>
</dbReference>
<feature type="repeat" description="WD" evidence="3">
    <location>
        <begin position="1000"/>
        <end position="1029"/>
    </location>
</feature>